<dbReference type="EMBL" id="CP054142">
    <property type="protein sequence ID" value="QTQ14440.1"/>
    <property type="molecule type" value="Genomic_DNA"/>
</dbReference>
<keyword evidence="1" id="KW-0472">Membrane</keyword>
<name>A0A975F4X1_9SPIR</name>
<dbReference type="InterPro" id="IPR009936">
    <property type="entry name" value="DUF1468"/>
</dbReference>
<dbReference type="AlphaFoldDB" id="A0A975F4X1"/>
<keyword evidence="4" id="KW-1185">Reference proteome</keyword>
<sequence>MRIANIIAAVIGMFLSATAFIITLSFKHFKNVPIGPEFFPRWLSTGLFICCAVLLIQNIVDKNNKTPAMTLSLKDKGMRRMLIGLAIIVIAAALWYVTGFIITTPFVLFAFMVLLGKREWKTMVVFSIVSTAVIFLAFRFLLGIDMPMGLLE</sequence>
<proteinExistence type="predicted"/>
<dbReference type="KEGG" id="tpav:HRQ91_08230"/>
<accession>A0A975F4X1</accession>
<evidence type="ECO:0000259" key="2">
    <source>
        <dbReference type="Pfam" id="PF07331"/>
    </source>
</evidence>
<feature type="transmembrane region" description="Helical" evidence="1">
    <location>
        <begin position="38"/>
        <end position="60"/>
    </location>
</feature>
<evidence type="ECO:0000256" key="1">
    <source>
        <dbReference type="SAM" id="Phobius"/>
    </source>
</evidence>
<feature type="transmembrane region" description="Helical" evidence="1">
    <location>
        <begin position="81"/>
        <end position="114"/>
    </location>
</feature>
<organism evidence="3 4">
    <name type="scientific">Treponema parvum</name>
    <dbReference type="NCBI Taxonomy" id="138851"/>
    <lineage>
        <taxon>Bacteria</taxon>
        <taxon>Pseudomonadati</taxon>
        <taxon>Spirochaetota</taxon>
        <taxon>Spirochaetia</taxon>
        <taxon>Spirochaetales</taxon>
        <taxon>Treponemataceae</taxon>
        <taxon>Treponema</taxon>
    </lineage>
</organism>
<reference evidence="3 4" key="1">
    <citation type="journal article" date="2021" name="Microbiol. Resour. Announc.">
        <title>Complete Genome Sequences of Three Human Oral Treponema parvum Isolates.</title>
        <authorList>
            <person name="Zeng H."/>
            <person name="Watt R.M."/>
        </authorList>
    </citation>
    <scope>NUCLEOTIDE SEQUENCE [LARGE SCALE GENOMIC DNA]</scope>
    <source>
        <strain evidence="3 4">ATCC 700770</strain>
    </source>
</reference>
<feature type="transmembrane region" description="Helical" evidence="1">
    <location>
        <begin position="7"/>
        <end position="26"/>
    </location>
</feature>
<keyword evidence="1" id="KW-0812">Transmembrane</keyword>
<dbReference type="Pfam" id="PF07331">
    <property type="entry name" value="TctB"/>
    <property type="match status" value="1"/>
</dbReference>
<dbReference type="Proteomes" id="UP000671908">
    <property type="component" value="Chromosome"/>
</dbReference>
<keyword evidence="1" id="KW-1133">Transmembrane helix</keyword>
<evidence type="ECO:0000313" key="4">
    <source>
        <dbReference type="Proteomes" id="UP000671908"/>
    </source>
</evidence>
<evidence type="ECO:0000313" key="3">
    <source>
        <dbReference type="EMBL" id="QTQ14440.1"/>
    </source>
</evidence>
<protein>
    <submittedName>
        <fullName evidence="3">Tripartite tricarboxylate transporter TctB family protein</fullName>
    </submittedName>
</protein>
<dbReference type="RefSeq" id="WP_210119096.1">
    <property type="nucleotide sequence ID" value="NZ_CP054142.1"/>
</dbReference>
<gene>
    <name evidence="3" type="ORF">HRQ91_08230</name>
</gene>
<feature type="domain" description="DUF1468" evidence="2">
    <location>
        <begin position="7"/>
        <end position="147"/>
    </location>
</feature>
<feature type="transmembrane region" description="Helical" evidence="1">
    <location>
        <begin position="120"/>
        <end position="142"/>
    </location>
</feature>